<dbReference type="Proteomes" id="UP001245184">
    <property type="component" value="Unassembled WGS sequence"/>
</dbReference>
<sequence length="235" mass="25456">MDSPPMARTINKLLRFPAELQGIVAKFPDLTGIRDEKGLTMLHHAARVPANDVNHVAVAESLELLLGRGDVELGTRVGDKQSLLHFVVREVASERIFDTFIEAANRQQVDLASKDYEAYSPLDVIVQAHAKGARDVNGRVESDRTATVLLREQLLDVVVRQNPDLASRDPFEENRPMLLDLLLKTNGKQGKFAAARAVLRHAPHAGLLAFSRRSGAAGTGIGVDGCFGHAGQASG</sequence>
<dbReference type="AlphaFoldDB" id="A0ABD5CSA6"/>
<proteinExistence type="predicted"/>
<dbReference type="Gene3D" id="1.25.40.20">
    <property type="entry name" value="Ankyrin repeat-containing domain"/>
    <property type="match status" value="1"/>
</dbReference>
<dbReference type="EMBL" id="JAVIZN010000003">
    <property type="protein sequence ID" value="MDR6208029.1"/>
    <property type="molecule type" value="Genomic_DNA"/>
</dbReference>
<name>A0ABD5CSA6_9BURK</name>
<comment type="caution">
    <text evidence="1">The sequence shown here is derived from an EMBL/GenBank/DDBJ whole genome shotgun (WGS) entry which is preliminary data.</text>
</comment>
<evidence type="ECO:0000313" key="1">
    <source>
        <dbReference type="EMBL" id="MDR6208029.1"/>
    </source>
</evidence>
<evidence type="ECO:0008006" key="3">
    <source>
        <dbReference type="Google" id="ProtNLM"/>
    </source>
</evidence>
<organism evidence="1 2">
    <name type="scientific">Paraburkholderia graminis</name>
    <dbReference type="NCBI Taxonomy" id="60548"/>
    <lineage>
        <taxon>Bacteria</taxon>
        <taxon>Pseudomonadati</taxon>
        <taxon>Pseudomonadota</taxon>
        <taxon>Betaproteobacteria</taxon>
        <taxon>Burkholderiales</taxon>
        <taxon>Burkholderiaceae</taxon>
        <taxon>Paraburkholderia</taxon>
    </lineage>
</organism>
<dbReference type="InterPro" id="IPR036770">
    <property type="entry name" value="Ankyrin_rpt-contain_sf"/>
</dbReference>
<dbReference type="RefSeq" id="WP_310035461.1">
    <property type="nucleotide sequence ID" value="NZ_JAVIZN010000003.1"/>
</dbReference>
<gene>
    <name evidence="1" type="ORF">QF025_006830</name>
</gene>
<reference evidence="1 2" key="1">
    <citation type="submission" date="2023-08" db="EMBL/GenBank/DDBJ databases">
        <title>Genome sequencing of plant associated microbes to promote plant fitness in Sorghum bicolor and Oryza sativa.</title>
        <authorList>
            <person name="Coleman-Derr D."/>
        </authorList>
    </citation>
    <scope>NUCLEOTIDE SEQUENCE [LARGE SCALE GENOMIC DNA]</scope>
    <source>
        <strain evidence="1 2">SLBN-33</strain>
    </source>
</reference>
<protein>
    <recommendedName>
        <fullName evidence="3">Ankyrin</fullName>
    </recommendedName>
</protein>
<accession>A0ABD5CSA6</accession>
<evidence type="ECO:0000313" key="2">
    <source>
        <dbReference type="Proteomes" id="UP001245184"/>
    </source>
</evidence>